<name>A0A517MQG3_9BACT</name>
<dbReference type="PROSITE" id="PS00197">
    <property type="entry name" value="2FE2S_FER_1"/>
    <property type="match status" value="1"/>
</dbReference>
<evidence type="ECO:0000256" key="3">
    <source>
        <dbReference type="ARBA" id="ARBA00006849"/>
    </source>
</evidence>
<dbReference type="InterPro" id="IPR012175">
    <property type="entry name" value="Xanth_DH_ssu_bac"/>
</dbReference>
<dbReference type="InterPro" id="IPR006058">
    <property type="entry name" value="2Fe2S_fd_BS"/>
</dbReference>
<evidence type="ECO:0000256" key="7">
    <source>
        <dbReference type="ARBA" id="ARBA00022827"/>
    </source>
</evidence>
<keyword evidence="10" id="KW-0411">Iron-sulfur</keyword>
<evidence type="ECO:0000259" key="13">
    <source>
        <dbReference type="PROSITE" id="PS51085"/>
    </source>
</evidence>
<dbReference type="InterPro" id="IPR012675">
    <property type="entry name" value="Beta-grasp_dom_sf"/>
</dbReference>
<dbReference type="KEGG" id="amob:HG15A2_03720"/>
<keyword evidence="8 15" id="KW-0560">Oxidoreductase</keyword>
<dbReference type="InterPro" id="IPR036010">
    <property type="entry name" value="2Fe-2S_ferredoxin-like_sf"/>
</dbReference>
<feature type="domain" description="2Fe-2S ferredoxin-type" evidence="13">
    <location>
        <begin position="3"/>
        <end position="90"/>
    </location>
</feature>
<evidence type="ECO:0000256" key="4">
    <source>
        <dbReference type="ARBA" id="ARBA00022630"/>
    </source>
</evidence>
<dbReference type="GO" id="GO:0071949">
    <property type="term" value="F:FAD binding"/>
    <property type="evidence" value="ECO:0007669"/>
    <property type="project" value="InterPro"/>
</dbReference>
<dbReference type="Pfam" id="PF03450">
    <property type="entry name" value="CO_deh_flav_C"/>
    <property type="match status" value="1"/>
</dbReference>
<gene>
    <name evidence="15" type="primary">ndhF</name>
    <name evidence="15" type="ORF">HG15A2_03720</name>
</gene>
<dbReference type="EC" id="1.17.1.5" evidence="15"/>
<dbReference type="InterPro" id="IPR036318">
    <property type="entry name" value="FAD-bd_PCMH-like_sf"/>
</dbReference>
<evidence type="ECO:0000313" key="16">
    <source>
        <dbReference type="Proteomes" id="UP000319852"/>
    </source>
</evidence>
<dbReference type="PANTHER" id="PTHR45444">
    <property type="entry name" value="XANTHINE DEHYDROGENASE"/>
    <property type="match status" value="1"/>
</dbReference>
<dbReference type="Pfam" id="PF00941">
    <property type="entry name" value="FAD_binding_5"/>
    <property type="match status" value="1"/>
</dbReference>
<dbReference type="RefSeq" id="WP_145057233.1">
    <property type="nucleotide sequence ID" value="NZ_CP036263.1"/>
</dbReference>
<keyword evidence="5" id="KW-0001">2Fe-2S</keyword>
<keyword evidence="16" id="KW-1185">Reference proteome</keyword>
<dbReference type="InterPro" id="IPR036884">
    <property type="entry name" value="2Fe-2S-bd_dom_sf"/>
</dbReference>
<dbReference type="PANTHER" id="PTHR45444:SF3">
    <property type="entry name" value="XANTHINE DEHYDROGENASE"/>
    <property type="match status" value="1"/>
</dbReference>
<keyword evidence="6" id="KW-0479">Metal-binding</keyword>
<dbReference type="InterPro" id="IPR036683">
    <property type="entry name" value="CO_DH_flav_C_dom_sf"/>
</dbReference>
<dbReference type="SUPFAM" id="SSF47741">
    <property type="entry name" value="CO dehydrogenase ISP C-domain like"/>
    <property type="match status" value="1"/>
</dbReference>
<evidence type="ECO:0000313" key="15">
    <source>
        <dbReference type="EMBL" id="QDS97112.1"/>
    </source>
</evidence>
<evidence type="ECO:0000256" key="9">
    <source>
        <dbReference type="ARBA" id="ARBA00023004"/>
    </source>
</evidence>
<proteinExistence type="inferred from homology"/>
<dbReference type="InterPro" id="IPR002888">
    <property type="entry name" value="2Fe-2S-bd"/>
</dbReference>
<dbReference type="Gene3D" id="3.30.43.10">
    <property type="entry name" value="Uridine Diphospho-n-acetylenolpyruvylglucosamine Reductase, domain 2"/>
    <property type="match status" value="1"/>
</dbReference>
<evidence type="ECO:0000256" key="5">
    <source>
        <dbReference type="ARBA" id="ARBA00022714"/>
    </source>
</evidence>
<evidence type="ECO:0000256" key="2">
    <source>
        <dbReference type="ARBA" id="ARBA00001974"/>
    </source>
</evidence>
<dbReference type="InterPro" id="IPR016166">
    <property type="entry name" value="FAD-bd_PCMH"/>
</dbReference>
<keyword evidence="11" id="KW-0520">NAD</keyword>
<dbReference type="InterPro" id="IPR016169">
    <property type="entry name" value="FAD-bd_PCMH_sub2"/>
</dbReference>
<protein>
    <submittedName>
        <fullName evidence="15">Nicotinate dehydrogenase FAD-subunit</fullName>
        <ecNumber evidence="15">1.17.1.5</ecNumber>
    </submittedName>
</protein>
<dbReference type="PROSITE" id="PS51387">
    <property type="entry name" value="FAD_PCMH"/>
    <property type="match status" value="1"/>
</dbReference>
<keyword evidence="7" id="KW-0274">FAD</keyword>
<evidence type="ECO:0000256" key="1">
    <source>
        <dbReference type="ARBA" id="ARBA00001924"/>
    </source>
</evidence>
<dbReference type="FunFam" id="3.10.20.30:FF:000012">
    <property type="entry name" value="Xanthine dehydrogenase/oxidase"/>
    <property type="match status" value="1"/>
</dbReference>
<accession>A0A517MQG3</accession>
<dbReference type="OrthoDB" id="9796880at2"/>
<dbReference type="EMBL" id="CP036263">
    <property type="protein sequence ID" value="QDS97112.1"/>
    <property type="molecule type" value="Genomic_DNA"/>
</dbReference>
<comment type="similarity">
    <text evidence="3">Belongs to the xanthine dehydrogenase family.</text>
</comment>
<evidence type="ECO:0000256" key="11">
    <source>
        <dbReference type="ARBA" id="ARBA00023027"/>
    </source>
</evidence>
<dbReference type="GO" id="GO:0051537">
    <property type="term" value="F:2 iron, 2 sulfur cluster binding"/>
    <property type="evidence" value="ECO:0007669"/>
    <property type="project" value="UniProtKB-KW"/>
</dbReference>
<evidence type="ECO:0000256" key="10">
    <source>
        <dbReference type="ARBA" id="ARBA00023014"/>
    </source>
</evidence>
<dbReference type="GO" id="GO:0050138">
    <property type="term" value="F:nicotinate dehydrogenase activity"/>
    <property type="evidence" value="ECO:0007669"/>
    <property type="project" value="UniProtKB-EC"/>
</dbReference>
<dbReference type="Proteomes" id="UP000319852">
    <property type="component" value="Chromosome"/>
</dbReference>
<dbReference type="InterPro" id="IPR005107">
    <property type="entry name" value="CO_DH_flav_C"/>
</dbReference>
<dbReference type="InterPro" id="IPR016167">
    <property type="entry name" value="FAD-bd_PCMH_sub1"/>
</dbReference>
<dbReference type="InterPro" id="IPR016208">
    <property type="entry name" value="Ald_Oxase/xanthine_DH-like"/>
</dbReference>
<dbReference type="CDD" id="cd00207">
    <property type="entry name" value="fer2"/>
    <property type="match status" value="1"/>
</dbReference>
<dbReference type="SUPFAM" id="SSF54292">
    <property type="entry name" value="2Fe-2S ferredoxin-like"/>
    <property type="match status" value="1"/>
</dbReference>
<keyword evidence="9" id="KW-0408">Iron</keyword>
<dbReference type="GO" id="GO:0005506">
    <property type="term" value="F:iron ion binding"/>
    <property type="evidence" value="ECO:0007669"/>
    <property type="project" value="InterPro"/>
</dbReference>
<evidence type="ECO:0000256" key="12">
    <source>
        <dbReference type="ARBA" id="ARBA00034078"/>
    </source>
</evidence>
<feature type="domain" description="FAD-binding PCMH-type" evidence="14">
    <location>
        <begin position="233"/>
        <end position="406"/>
    </location>
</feature>
<evidence type="ECO:0000256" key="8">
    <source>
        <dbReference type="ARBA" id="ARBA00023002"/>
    </source>
</evidence>
<evidence type="ECO:0000259" key="14">
    <source>
        <dbReference type="PROSITE" id="PS51387"/>
    </source>
</evidence>
<dbReference type="Pfam" id="PF00111">
    <property type="entry name" value="Fer2"/>
    <property type="match status" value="1"/>
</dbReference>
<dbReference type="Gene3D" id="3.30.390.50">
    <property type="entry name" value="CO dehydrogenase flavoprotein, C-terminal domain"/>
    <property type="match status" value="1"/>
</dbReference>
<dbReference type="Gene3D" id="3.30.465.10">
    <property type="match status" value="1"/>
</dbReference>
<dbReference type="SMART" id="SM01092">
    <property type="entry name" value="CO_deh_flav_C"/>
    <property type="match status" value="1"/>
</dbReference>
<sequence length="529" mass="57369">MRDQLVFYVNGTRHAVSGAAAGLTLSDYLREKSSLTGTKVACAEGDCGACSVLVGKSNQAQDKIEYQAIDACIAFVYQLDRRHVITVEGLHREDQLTEVPGLTAVQQAMVDCHGSQCGFCTPGFVMTMHGLVEERQSTERACDSHDEKGANEGKLTDDELRLGLSGNLCRCTGYSQILDAGQAFDPTTVESISQRYDSAPLLADFKKLAGEAVHVNARATAEANGVAQNGAPAAKSAPEIFLPQTLEQLLERKAKRPQATLVSGATDLGVQHNHGKIAPSDIISLRTVDELDRLEIVGDELVIGATVTWSRVEAFVKDRIPEYYEVLKRFGSPQIRHMGTLVGNLANASPIADSIPFHYVAGSTVELASTRGKREVLIEDFYLGYKQLDLKPDEVIVSIRTPLPAESTQLKLYKNSKRRDLDISVMTAAFWLELDGPLEEGALILEARIATGGVGPTVVRLPLAEEMLVGKPLTEITMRAAGQQAREEVTPISDVRGSANYRLQLVENLFVKCFFDLSAGQAQPQAGIV</sequence>
<evidence type="ECO:0000256" key="6">
    <source>
        <dbReference type="ARBA" id="ARBA00022723"/>
    </source>
</evidence>
<dbReference type="AlphaFoldDB" id="A0A517MQG3"/>
<organism evidence="15 16">
    <name type="scientific">Adhaeretor mobilis</name>
    <dbReference type="NCBI Taxonomy" id="1930276"/>
    <lineage>
        <taxon>Bacteria</taxon>
        <taxon>Pseudomonadati</taxon>
        <taxon>Planctomycetota</taxon>
        <taxon>Planctomycetia</taxon>
        <taxon>Pirellulales</taxon>
        <taxon>Lacipirellulaceae</taxon>
        <taxon>Adhaeretor</taxon>
    </lineage>
</organism>
<dbReference type="InterPro" id="IPR002346">
    <property type="entry name" value="Mopterin_DH_FAD-bd"/>
</dbReference>
<dbReference type="Pfam" id="PF01799">
    <property type="entry name" value="Fer2_2"/>
    <property type="match status" value="1"/>
</dbReference>
<keyword evidence="4" id="KW-0285">Flavoprotein</keyword>
<dbReference type="InterPro" id="IPR001041">
    <property type="entry name" value="2Fe-2S_ferredoxin-type"/>
</dbReference>
<comment type="cofactor">
    <cofactor evidence="2">
        <name>FAD</name>
        <dbReference type="ChEBI" id="CHEBI:57692"/>
    </cofactor>
</comment>
<reference evidence="15 16" key="1">
    <citation type="submission" date="2019-02" db="EMBL/GenBank/DDBJ databases">
        <title>Deep-cultivation of Planctomycetes and their phenomic and genomic characterization uncovers novel biology.</title>
        <authorList>
            <person name="Wiegand S."/>
            <person name="Jogler M."/>
            <person name="Boedeker C."/>
            <person name="Pinto D."/>
            <person name="Vollmers J."/>
            <person name="Rivas-Marin E."/>
            <person name="Kohn T."/>
            <person name="Peeters S.H."/>
            <person name="Heuer A."/>
            <person name="Rast P."/>
            <person name="Oberbeckmann S."/>
            <person name="Bunk B."/>
            <person name="Jeske O."/>
            <person name="Meyerdierks A."/>
            <person name="Storesund J.E."/>
            <person name="Kallscheuer N."/>
            <person name="Luecker S."/>
            <person name="Lage O.M."/>
            <person name="Pohl T."/>
            <person name="Merkel B.J."/>
            <person name="Hornburger P."/>
            <person name="Mueller R.-W."/>
            <person name="Bruemmer F."/>
            <person name="Labrenz M."/>
            <person name="Spormann A.M."/>
            <person name="Op den Camp H."/>
            <person name="Overmann J."/>
            <person name="Amann R."/>
            <person name="Jetten M.S.M."/>
            <person name="Mascher T."/>
            <person name="Medema M.H."/>
            <person name="Devos D.P."/>
            <person name="Kaster A.-K."/>
            <person name="Ovreas L."/>
            <person name="Rohde M."/>
            <person name="Galperin M.Y."/>
            <person name="Jogler C."/>
        </authorList>
    </citation>
    <scope>NUCLEOTIDE SEQUENCE [LARGE SCALE GENOMIC DNA]</scope>
    <source>
        <strain evidence="15 16">HG15A2</strain>
    </source>
</reference>
<comment type="cofactor">
    <cofactor evidence="12">
        <name>[2Fe-2S] cluster</name>
        <dbReference type="ChEBI" id="CHEBI:190135"/>
    </cofactor>
</comment>
<dbReference type="Gene3D" id="1.10.150.120">
    <property type="entry name" value="[2Fe-2S]-binding domain"/>
    <property type="match status" value="1"/>
</dbReference>
<dbReference type="PROSITE" id="PS51085">
    <property type="entry name" value="2FE2S_FER_2"/>
    <property type="match status" value="1"/>
</dbReference>
<dbReference type="Gene3D" id="3.10.20.30">
    <property type="match status" value="1"/>
</dbReference>
<dbReference type="SUPFAM" id="SSF56176">
    <property type="entry name" value="FAD-binding/transporter-associated domain-like"/>
    <property type="match status" value="1"/>
</dbReference>
<dbReference type="PIRSF" id="PIRSF036557">
    <property type="entry name" value="XdhA_RC"/>
    <property type="match status" value="1"/>
</dbReference>
<dbReference type="SUPFAM" id="SSF55447">
    <property type="entry name" value="CO dehydrogenase flavoprotein C-terminal domain-like"/>
    <property type="match status" value="1"/>
</dbReference>
<comment type="cofactor">
    <cofactor evidence="1">
        <name>Mo-molybdopterin</name>
        <dbReference type="ChEBI" id="CHEBI:71302"/>
    </cofactor>
</comment>